<protein>
    <submittedName>
        <fullName evidence="2">Uncharacterized protein</fullName>
    </submittedName>
</protein>
<evidence type="ECO:0000313" key="2">
    <source>
        <dbReference type="EMBL" id="GJE67325.1"/>
    </source>
</evidence>
<evidence type="ECO:0000256" key="1">
    <source>
        <dbReference type="SAM" id="SignalP"/>
    </source>
</evidence>
<evidence type="ECO:0000313" key="3">
    <source>
        <dbReference type="Proteomes" id="UP001055039"/>
    </source>
</evidence>
<accession>A0ABQ4UNI3</accession>
<gene>
    <name evidence="2" type="ORF">LNAOJCKE_4556</name>
</gene>
<name>A0ABQ4UNI3_9HYPH</name>
<feature type="signal peptide" evidence="1">
    <location>
        <begin position="1"/>
        <end position="19"/>
    </location>
</feature>
<dbReference type="EMBL" id="BPRC01000025">
    <property type="protein sequence ID" value="GJE67325.1"/>
    <property type="molecule type" value="Genomic_DNA"/>
</dbReference>
<keyword evidence="3" id="KW-1185">Reference proteome</keyword>
<reference evidence="2" key="2">
    <citation type="submission" date="2021-08" db="EMBL/GenBank/DDBJ databases">
        <authorList>
            <person name="Tani A."/>
            <person name="Ola A."/>
            <person name="Ogura Y."/>
            <person name="Katsura K."/>
            <person name="Hayashi T."/>
        </authorList>
    </citation>
    <scope>NUCLEOTIDE SEQUENCE</scope>
    <source>
        <strain evidence="2">NBRC 15686</strain>
    </source>
</reference>
<comment type="caution">
    <text evidence="2">The sequence shown here is derived from an EMBL/GenBank/DDBJ whole genome shotgun (WGS) entry which is preliminary data.</text>
</comment>
<sequence length="164" mass="16963">MLRLVSAVLALVLSLSAVSAETPPSVAPGVPSGSGTQPVAVYGPDGRIVAFPDPSGIVVTTMPFRRLHSTPIRLKALSTTPKVFPISRPADATTYRVVVPCNVNIRLLGAKTADEVLTDDNGVLYLAGTDVTMGTSKPDFIIAKTTAAPDGDCTPEMHYGMGGG</sequence>
<dbReference type="RefSeq" id="WP_238228082.1">
    <property type="nucleotide sequence ID" value="NZ_BAAADH010000103.1"/>
</dbReference>
<organism evidence="2 3">
    <name type="scientific">Methylorubrum aminovorans</name>
    <dbReference type="NCBI Taxonomy" id="269069"/>
    <lineage>
        <taxon>Bacteria</taxon>
        <taxon>Pseudomonadati</taxon>
        <taxon>Pseudomonadota</taxon>
        <taxon>Alphaproteobacteria</taxon>
        <taxon>Hyphomicrobiales</taxon>
        <taxon>Methylobacteriaceae</taxon>
        <taxon>Methylorubrum</taxon>
    </lineage>
</organism>
<reference evidence="2" key="1">
    <citation type="journal article" date="2021" name="Front. Microbiol.">
        <title>Comprehensive Comparative Genomics and Phenotyping of Methylobacterium Species.</title>
        <authorList>
            <person name="Alessa O."/>
            <person name="Ogura Y."/>
            <person name="Fujitani Y."/>
            <person name="Takami H."/>
            <person name="Hayashi T."/>
            <person name="Sahin N."/>
            <person name="Tani A."/>
        </authorList>
    </citation>
    <scope>NUCLEOTIDE SEQUENCE</scope>
    <source>
        <strain evidence="2">NBRC 15686</strain>
    </source>
</reference>
<dbReference type="Proteomes" id="UP001055039">
    <property type="component" value="Unassembled WGS sequence"/>
</dbReference>
<feature type="chain" id="PRO_5046299048" evidence="1">
    <location>
        <begin position="20"/>
        <end position="164"/>
    </location>
</feature>
<keyword evidence="1" id="KW-0732">Signal</keyword>
<proteinExistence type="predicted"/>